<dbReference type="OrthoDB" id="8960715at2759"/>
<dbReference type="AlphaFoldDB" id="A0A9R0B7D1"/>
<dbReference type="RefSeq" id="XP_042623047.1">
    <property type="nucleotide sequence ID" value="XM_042767113.1"/>
</dbReference>
<evidence type="ECO:0000313" key="3">
    <source>
        <dbReference type="RefSeq" id="XP_042623047.1"/>
    </source>
</evidence>
<accession>A0A9R0B7D1</accession>
<dbReference type="RefSeq" id="XP_042623046.1">
    <property type="nucleotide sequence ID" value="XM_042767112.1"/>
</dbReference>
<dbReference type="Proteomes" id="UP001155660">
    <property type="component" value="Chromosome A12"/>
</dbReference>
<feature type="compositionally biased region" description="Polar residues" evidence="1">
    <location>
        <begin position="79"/>
        <end position="95"/>
    </location>
</feature>
<dbReference type="GeneID" id="122146944"/>
<reference evidence="2 3" key="1">
    <citation type="submission" date="2025-04" db="UniProtKB">
        <authorList>
            <consortium name="RefSeq"/>
        </authorList>
    </citation>
    <scope>IDENTIFICATION</scope>
    <source>
        <tissue evidence="2 3">Muscle</tissue>
    </source>
</reference>
<organism evidence="2">
    <name type="scientific">Cyprinus carpio</name>
    <name type="common">Common carp</name>
    <dbReference type="NCBI Taxonomy" id="7962"/>
    <lineage>
        <taxon>Eukaryota</taxon>
        <taxon>Metazoa</taxon>
        <taxon>Chordata</taxon>
        <taxon>Craniata</taxon>
        <taxon>Vertebrata</taxon>
        <taxon>Euteleostomi</taxon>
        <taxon>Actinopterygii</taxon>
        <taxon>Neopterygii</taxon>
        <taxon>Teleostei</taxon>
        <taxon>Ostariophysi</taxon>
        <taxon>Cypriniformes</taxon>
        <taxon>Cyprinidae</taxon>
        <taxon>Cyprininae</taxon>
        <taxon>Cyprinus</taxon>
    </lineage>
</organism>
<dbReference type="KEGG" id="ccar:122146944"/>
<feature type="region of interest" description="Disordered" evidence="1">
    <location>
        <begin position="1"/>
        <end position="39"/>
    </location>
</feature>
<evidence type="ECO:0000313" key="2">
    <source>
        <dbReference type="RefSeq" id="XP_042623046.1"/>
    </source>
</evidence>
<evidence type="ECO:0000256" key="1">
    <source>
        <dbReference type="SAM" id="MobiDB-lite"/>
    </source>
</evidence>
<protein>
    <submittedName>
        <fullName evidence="2 3">Protein TANC2-like</fullName>
    </submittedName>
</protein>
<feature type="region of interest" description="Disordered" evidence="1">
    <location>
        <begin position="78"/>
        <end position="99"/>
    </location>
</feature>
<feature type="region of interest" description="Disordered" evidence="1">
    <location>
        <begin position="140"/>
        <end position="160"/>
    </location>
</feature>
<proteinExistence type="predicted"/>
<name>A0A9R0B7D1_CYPCA</name>
<gene>
    <name evidence="2 3" type="primary">LOC122146944</name>
</gene>
<sequence length="173" mass="18261">MFKNSLKMLLTGGKNNRKSRNSSDGGNEETIDLKSASLDPLHGGSIDSDCAFEGDYAVPPVSMAEGLQHIRMMEGVSRSLPSSPLLTHQTSSSRPPSVRKVFSTATGGLGPDLGPPPSVDEAANTLMTRLGFLLGEKVSEGSQGPQYSMDEPDDAQVGYSTSPPAINILLLKI</sequence>